<keyword evidence="4" id="KW-1185">Reference proteome</keyword>
<dbReference type="EMBL" id="JARHUD010000001">
    <property type="protein sequence ID" value="MDF2094403.1"/>
    <property type="molecule type" value="Genomic_DNA"/>
</dbReference>
<organism evidence="3 4">
    <name type="scientific">Aquibaculum arenosum</name>
    <dbReference type="NCBI Taxonomy" id="3032591"/>
    <lineage>
        <taxon>Bacteria</taxon>
        <taxon>Pseudomonadati</taxon>
        <taxon>Pseudomonadota</taxon>
        <taxon>Alphaproteobacteria</taxon>
        <taxon>Rhodospirillales</taxon>
        <taxon>Rhodovibrionaceae</taxon>
        <taxon>Aquibaculum</taxon>
    </lineage>
</organism>
<dbReference type="InterPro" id="IPR024467">
    <property type="entry name" value="Xre/MbcA/ParS-like_toxin-bd"/>
</dbReference>
<dbReference type="Proteomes" id="UP001215503">
    <property type="component" value="Unassembled WGS sequence"/>
</dbReference>
<protein>
    <submittedName>
        <fullName evidence="3">DUF2384 domain-containing protein</fullName>
    </submittedName>
</protein>
<feature type="domain" description="Antitoxin Xre/MbcA/ParS-like toxin-binding" evidence="1">
    <location>
        <begin position="79"/>
        <end position="126"/>
    </location>
</feature>
<evidence type="ECO:0000259" key="1">
    <source>
        <dbReference type="Pfam" id="PF09722"/>
    </source>
</evidence>
<feature type="domain" description="Antitoxin Xre-like helix-turn-helix" evidence="2">
    <location>
        <begin position="15"/>
        <end position="75"/>
    </location>
</feature>
<name>A0ABT5YHL2_9PROT</name>
<sequence>MTPERAFDEKKVSDEDRSRVVSQAVVRAAERLGLSNALLARVIGVSDATASRLRADSYRLSKGTKPYELAVLLLRLFRSLNAILNDDEAMRSWMRSPNLALGNKPIEMIGSVTGLVSVINYVDSRRAPL</sequence>
<evidence type="ECO:0000259" key="2">
    <source>
        <dbReference type="Pfam" id="PF20432"/>
    </source>
</evidence>
<accession>A0ABT5YHL2</accession>
<dbReference type="InterPro" id="IPR046847">
    <property type="entry name" value="Xre-like_HTH"/>
</dbReference>
<dbReference type="Pfam" id="PF20432">
    <property type="entry name" value="Xre-like-HTH"/>
    <property type="match status" value="1"/>
</dbReference>
<gene>
    <name evidence="3" type="ORF">P2G67_00270</name>
</gene>
<reference evidence="3 4" key="1">
    <citation type="submission" date="2023-03" db="EMBL/GenBank/DDBJ databases">
        <title>Fodinicurvata sp. CAU 1616 isolated from sea sendiment.</title>
        <authorList>
            <person name="Kim W."/>
        </authorList>
    </citation>
    <scope>NUCLEOTIDE SEQUENCE [LARGE SCALE GENOMIC DNA]</scope>
    <source>
        <strain evidence="3 4">CAU 1616</strain>
    </source>
</reference>
<dbReference type="Pfam" id="PF09722">
    <property type="entry name" value="Xre_MbcA_ParS_C"/>
    <property type="match status" value="1"/>
</dbReference>
<comment type="caution">
    <text evidence="3">The sequence shown here is derived from an EMBL/GenBank/DDBJ whole genome shotgun (WGS) entry which is preliminary data.</text>
</comment>
<dbReference type="RefSeq" id="WP_275818879.1">
    <property type="nucleotide sequence ID" value="NZ_JARHUD010000001.1"/>
</dbReference>
<evidence type="ECO:0000313" key="4">
    <source>
        <dbReference type="Proteomes" id="UP001215503"/>
    </source>
</evidence>
<proteinExistence type="predicted"/>
<evidence type="ECO:0000313" key="3">
    <source>
        <dbReference type="EMBL" id="MDF2094403.1"/>
    </source>
</evidence>